<dbReference type="PANTHER" id="PTHR44942:SF4">
    <property type="entry name" value="METHYLTRANSFERASE TYPE 11 DOMAIN-CONTAINING PROTEIN"/>
    <property type="match status" value="1"/>
</dbReference>
<evidence type="ECO:0000313" key="5">
    <source>
        <dbReference type="EMBL" id="GAA4251831.1"/>
    </source>
</evidence>
<dbReference type="Gene3D" id="3.40.50.150">
    <property type="entry name" value="Vaccinia Virus protein VP39"/>
    <property type="match status" value="1"/>
</dbReference>
<feature type="region of interest" description="Disordered" evidence="3">
    <location>
        <begin position="1"/>
        <end position="23"/>
    </location>
</feature>
<proteinExistence type="predicted"/>
<comment type="caution">
    <text evidence="5">The sequence shown here is derived from an EMBL/GenBank/DDBJ whole genome shotgun (WGS) entry which is preliminary data.</text>
</comment>
<keyword evidence="6" id="KW-1185">Reference proteome</keyword>
<dbReference type="SUPFAM" id="SSF53335">
    <property type="entry name" value="S-adenosyl-L-methionine-dependent methyltransferases"/>
    <property type="match status" value="1"/>
</dbReference>
<evidence type="ECO:0000256" key="3">
    <source>
        <dbReference type="SAM" id="MobiDB-lite"/>
    </source>
</evidence>
<dbReference type="RefSeq" id="WP_345129180.1">
    <property type="nucleotide sequence ID" value="NZ_BAABAT010000012.1"/>
</dbReference>
<dbReference type="CDD" id="cd02440">
    <property type="entry name" value="AdoMet_MTases"/>
    <property type="match status" value="1"/>
</dbReference>
<dbReference type="GO" id="GO:0008168">
    <property type="term" value="F:methyltransferase activity"/>
    <property type="evidence" value="ECO:0007669"/>
    <property type="project" value="UniProtKB-KW"/>
</dbReference>
<accession>A0ABP8DBL4</accession>
<dbReference type="Proteomes" id="UP001500620">
    <property type="component" value="Unassembled WGS sequence"/>
</dbReference>
<name>A0ABP8DBL4_9ACTN</name>
<protein>
    <submittedName>
        <fullName evidence="5">Class I SAM-dependent methyltransferase</fullName>
    </submittedName>
</protein>
<evidence type="ECO:0000256" key="1">
    <source>
        <dbReference type="ARBA" id="ARBA00022603"/>
    </source>
</evidence>
<dbReference type="Pfam" id="PF13649">
    <property type="entry name" value="Methyltransf_25"/>
    <property type="match status" value="1"/>
</dbReference>
<keyword evidence="2" id="KW-0808">Transferase</keyword>
<keyword evidence="1 5" id="KW-0489">Methyltransferase</keyword>
<dbReference type="InterPro" id="IPR041698">
    <property type="entry name" value="Methyltransf_25"/>
</dbReference>
<feature type="domain" description="Methyltransferase" evidence="4">
    <location>
        <begin position="50"/>
        <end position="135"/>
    </location>
</feature>
<organism evidence="5 6">
    <name type="scientific">Dactylosporangium darangshiense</name>
    <dbReference type="NCBI Taxonomy" id="579108"/>
    <lineage>
        <taxon>Bacteria</taxon>
        <taxon>Bacillati</taxon>
        <taxon>Actinomycetota</taxon>
        <taxon>Actinomycetes</taxon>
        <taxon>Micromonosporales</taxon>
        <taxon>Micromonosporaceae</taxon>
        <taxon>Dactylosporangium</taxon>
    </lineage>
</organism>
<dbReference type="PANTHER" id="PTHR44942">
    <property type="entry name" value="METHYLTRANSF_11 DOMAIN-CONTAINING PROTEIN"/>
    <property type="match status" value="1"/>
</dbReference>
<gene>
    <name evidence="5" type="ORF">GCM10022255_045970</name>
</gene>
<dbReference type="InterPro" id="IPR051052">
    <property type="entry name" value="Diverse_substrate_MTase"/>
</dbReference>
<dbReference type="EMBL" id="BAABAT010000012">
    <property type="protein sequence ID" value="GAA4251831.1"/>
    <property type="molecule type" value="Genomic_DNA"/>
</dbReference>
<reference evidence="6" key="1">
    <citation type="journal article" date="2019" name="Int. J. Syst. Evol. Microbiol.">
        <title>The Global Catalogue of Microorganisms (GCM) 10K type strain sequencing project: providing services to taxonomists for standard genome sequencing and annotation.</title>
        <authorList>
            <consortium name="The Broad Institute Genomics Platform"/>
            <consortium name="The Broad Institute Genome Sequencing Center for Infectious Disease"/>
            <person name="Wu L."/>
            <person name="Ma J."/>
        </authorList>
    </citation>
    <scope>NUCLEOTIDE SEQUENCE [LARGE SCALE GENOMIC DNA]</scope>
    <source>
        <strain evidence="6">JCM 17441</strain>
    </source>
</reference>
<dbReference type="InterPro" id="IPR029063">
    <property type="entry name" value="SAM-dependent_MTases_sf"/>
</dbReference>
<evidence type="ECO:0000259" key="4">
    <source>
        <dbReference type="Pfam" id="PF13649"/>
    </source>
</evidence>
<evidence type="ECO:0000256" key="2">
    <source>
        <dbReference type="ARBA" id="ARBA00022679"/>
    </source>
</evidence>
<sequence>MPTPASDEAHRQRTVAESFGEDAERYDRARPDYPAALLERILDGLPGREVLDVGCGTGIVARQLQAAGCTVLGVDPDERMAAAARRRGLEVEVATVEAWDPAGRTFDAMVAGQAWHWVEPSAGAAKAAAVLRPGGRFAAFWNAFGPPPDLADAFAEVFGRELPDLPMLQRWAGGPDAYATFSAQAGEALSATGVFAEPEIWRVPWERTYTRAEWLDTVPTVGLLTRVPPERLAPALAGIGAVVDSAGGSFVMGYTTVALSAVHS</sequence>
<dbReference type="GO" id="GO:0032259">
    <property type="term" value="P:methylation"/>
    <property type="evidence" value="ECO:0007669"/>
    <property type="project" value="UniProtKB-KW"/>
</dbReference>
<evidence type="ECO:0000313" key="6">
    <source>
        <dbReference type="Proteomes" id="UP001500620"/>
    </source>
</evidence>